<dbReference type="Pfam" id="PF13414">
    <property type="entry name" value="TPR_11"/>
    <property type="match status" value="1"/>
</dbReference>
<dbReference type="InterPro" id="IPR019734">
    <property type="entry name" value="TPR_rpt"/>
</dbReference>
<evidence type="ECO:0000256" key="1">
    <source>
        <dbReference type="PROSITE-ProRule" id="PRU00339"/>
    </source>
</evidence>
<feature type="repeat" description="TPR" evidence="1">
    <location>
        <begin position="92"/>
        <end position="125"/>
    </location>
</feature>
<keyword evidence="4" id="KW-1185">Reference proteome</keyword>
<reference evidence="3 4" key="1">
    <citation type="journal article" date="2009" name="J. Bacteriol.">
        <title>Complete and draft genome sequences of six members of the Aquificales.</title>
        <authorList>
            <person name="Reysenbach A.L."/>
            <person name="Hamamura N."/>
            <person name="Podar M."/>
            <person name="Griffiths E."/>
            <person name="Ferreira S."/>
            <person name="Hochstein R."/>
            <person name="Heidelberg J."/>
            <person name="Johnson J."/>
            <person name="Mead D."/>
            <person name="Pohorille A."/>
            <person name="Sarmiento M."/>
            <person name="Schweighofer K."/>
            <person name="Seshadri R."/>
            <person name="Voytek M.A."/>
        </authorList>
    </citation>
    <scope>NUCLEOTIDE SEQUENCE [LARGE SCALE GENOMIC DNA]</scope>
    <source>
        <strain evidence="4">DSM 14350 / EX-H1</strain>
    </source>
</reference>
<dbReference type="PANTHER" id="PTHR44366:SF1">
    <property type="entry name" value="UDP-N-ACETYLGLUCOSAMINE--PEPTIDE N-ACETYLGLUCOSAMINYLTRANSFERASE 110 KDA SUBUNIT"/>
    <property type="match status" value="1"/>
</dbReference>
<name>C0QUA8_PERMH</name>
<feature type="domain" description="CHAT" evidence="2">
    <location>
        <begin position="693"/>
        <end position="918"/>
    </location>
</feature>
<accession>C0QUA8</accession>
<dbReference type="AlphaFoldDB" id="C0QUA8"/>
<organism evidence="3 4">
    <name type="scientific">Persephonella marina (strain DSM 14350 / EX-H1)</name>
    <dbReference type="NCBI Taxonomy" id="123214"/>
    <lineage>
        <taxon>Bacteria</taxon>
        <taxon>Pseudomonadati</taxon>
        <taxon>Aquificota</taxon>
        <taxon>Aquificia</taxon>
        <taxon>Aquificales</taxon>
        <taxon>Hydrogenothermaceae</taxon>
        <taxon>Persephonella</taxon>
    </lineage>
</organism>
<dbReference type="HOGENOM" id="CLU_312801_0_0_0"/>
<dbReference type="Pfam" id="PF13432">
    <property type="entry name" value="TPR_16"/>
    <property type="match status" value="1"/>
</dbReference>
<dbReference type="Proteomes" id="UP000001366">
    <property type="component" value="Chromosome"/>
</dbReference>
<dbReference type="InterPro" id="IPR011990">
    <property type="entry name" value="TPR-like_helical_dom_sf"/>
</dbReference>
<dbReference type="EMBL" id="CP001230">
    <property type="protein sequence ID" value="ACO04810.1"/>
    <property type="molecule type" value="Genomic_DNA"/>
</dbReference>
<dbReference type="Gene3D" id="1.25.40.10">
    <property type="entry name" value="Tetratricopeptide repeat domain"/>
    <property type="match status" value="5"/>
</dbReference>
<dbReference type="GO" id="GO:0097363">
    <property type="term" value="F:protein O-acetylglucosaminyltransferase activity"/>
    <property type="evidence" value="ECO:0007669"/>
    <property type="project" value="TreeGrafter"/>
</dbReference>
<gene>
    <name evidence="3" type="ordered locus">PERMA_0483</name>
</gene>
<dbReference type="PaxDb" id="123214-PERMA_0483"/>
<proteinExistence type="predicted"/>
<dbReference type="InterPro" id="IPR024983">
    <property type="entry name" value="CHAT_dom"/>
</dbReference>
<protein>
    <submittedName>
        <fullName evidence="3">TPR repeat protein</fullName>
    </submittedName>
</protein>
<keyword evidence="1" id="KW-0802">TPR repeat</keyword>
<dbReference type="KEGG" id="pmx:PERMA_0483"/>
<dbReference type="SUPFAM" id="SSF48452">
    <property type="entry name" value="TPR-like"/>
    <property type="match status" value="1"/>
</dbReference>
<evidence type="ECO:0000313" key="4">
    <source>
        <dbReference type="Proteomes" id="UP000001366"/>
    </source>
</evidence>
<sequence>MNPKIEALINQLEELKNKSDSEACKNLFGTVIEVLKNEPTNDEILEELLSYFWKEGDKINQICPDYYTSFLKILGNLSELFSDDKLKYFHLGVSWYRSGKIHKEKGNLDDAMNCFKNAIRYYENTVNIDSNLANAWYNLGLSWAKSGKIHKEKGNLDDAMNCFKNAIRYYENTVKINPNFADAWYNLGLSWARSGEIHKEKGNLDDAMNCFKNAIRYCKNAVKINPNLANAWSNLGFSWAKSGEIRKEKGNLDDAMNCFKNAIRYCENAVKINPNLANAWYNLGVSWQKLGEIHKEKGNIFDNSIRCLENAVKINPNFADAWYNLGVSWARSGEIHKEKGNLDDAMNCFKNAIRYCENAVNIDPNLANAWSDLGILWRMLIKIIPIKPLLNTAISYELTILFNLKRIIDGLNSKLLIESYINKFVFSSLDRLLFYSSLHKNSLTEKKEILEAVEQFKGYFFFKEFVGKQQITDNTNLNKLLKLHEKFNVNKTIENALHSLKNAMQKDNSIDTNLLRYIILESEAENSTNNKEKTREIEQIFYDTLKNISVNFNFDNLNLKTNETIVYLLFREIAIYRDIKRVLTIILVYKNGGEIKVNTKNYDIGGTNIDDYAEISYLLNAKLILPLASNKNLDDNLLKDIKNKIERSLIRDETKNYILDFIESNSLKEFLLIRRKLFADVIDILKRHVLPLIPKDKTRVYISPIGELNRLPVHIALIDEKEVSYLPTAKLLEKRIQLTFSKKALIVFTEEKQLKDEAVEVEKILKEDGYFVEMLNLSQYSNRKEILKKKLEEKDWNIVHFVLHGKYDEDTNMSYLILSPTENLTREDIYLMNLNINLVSLSSCETYTNKKVEGFDEINAIEKAFLVNNVQRVISTYYAVFSKGAKEFSTSYFKQLIKENHNFEKAFRNTVLELKQKGEDEYMFFRYTSKGQDTIVI</sequence>
<dbReference type="PANTHER" id="PTHR44366">
    <property type="entry name" value="UDP-N-ACETYLGLUCOSAMINE--PEPTIDE N-ACETYLGLUCOSAMINYLTRANSFERASE 110 KDA SUBUNIT"/>
    <property type="match status" value="1"/>
</dbReference>
<dbReference type="STRING" id="123214.PERMA_0483"/>
<dbReference type="Pfam" id="PF12770">
    <property type="entry name" value="CHAT"/>
    <property type="match status" value="1"/>
</dbReference>
<dbReference type="OrthoDB" id="9810445at2"/>
<dbReference type="PROSITE" id="PS50005">
    <property type="entry name" value="TPR"/>
    <property type="match status" value="2"/>
</dbReference>
<feature type="repeat" description="TPR" evidence="1">
    <location>
        <begin position="140"/>
        <end position="173"/>
    </location>
</feature>
<dbReference type="eggNOG" id="COG4995">
    <property type="taxonomic scope" value="Bacteria"/>
</dbReference>
<dbReference type="InterPro" id="IPR037919">
    <property type="entry name" value="OGT"/>
</dbReference>
<dbReference type="SMART" id="SM00028">
    <property type="entry name" value="TPR"/>
    <property type="match status" value="6"/>
</dbReference>
<dbReference type="RefSeq" id="WP_015898914.1">
    <property type="nucleotide sequence ID" value="NC_012440.1"/>
</dbReference>
<dbReference type="Pfam" id="PF13181">
    <property type="entry name" value="TPR_8"/>
    <property type="match status" value="1"/>
</dbReference>
<evidence type="ECO:0000313" key="3">
    <source>
        <dbReference type="EMBL" id="ACO04810.1"/>
    </source>
</evidence>
<dbReference type="GO" id="GO:0006493">
    <property type="term" value="P:protein O-linked glycosylation"/>
    <property type="evidence" value="ECO:0007669"/>
    <property type="project" value="InterPro"/>
</dbReference>
<dbReference type="eggNOG" id="COG0457">
    <property type="taxonomic scope" value="Bacteria"/>
</dbReference>
<evidence type="ECO:0000259" key="2">
    <source>
        <dbReference type="Pfam" id="PF12770"/>
    </source>
</evidence>